<dbReference type="EMBL" id="MN850640">
    <property type="protein sequence ID" value="QHR74772.1"/>
    <property type="molecule type" value="Genomic_DNA"/>
</dbReference>
<dbReference type="Proteomes" id="UP000463989">
    <property type="component" value="Segment"/>
</dbReference>
<name>A0A6B9XAD1_9CAUD</name>
<dbReference type="InterPro" id="IPR056782">
    <property type="entry name" value="HAD_PNKP"/>
</dbReference>
<reference evidence="3" key="1">
    <citation type="submission" date="2019-12" db="EMBL/GenBank/DDBJ databases">
        <authorList>
            <person name="Olsen N.S."/>
            <person name="Junco L.M.F."/>
            <person name="Kot W."/>
            <person name="Hansen L.H."/>
        </authorList>
    </citation>
    <scope>NUCLEOTIDE SEQUENCE [LARGE SCALE GENOMIC DNA]</scope>
</reference>
<dbReference type="GO" id="GO:0016301">
    <property type="term" value="F:kinase activity"/>
    <property type="evidence" value="ECO:0007669"/>
    <property type="project" value="UniProtKB-KW"/>
</dbReference>
<gene>
    <name evidence="2" type="ORF">herni_39</name>
</gene>
<protein>
    <submittedName>
        <fullName evidence="2">Putative polynucleotide 5' kinase/3' phosphatase</fullName>
    </submittedName>
</protein>
<proteinExistence type="predicted"/>
<sequence length="237" mass="26790">MKKYEFELWGSKYHFSTSKPIVIVDLDGTLSDGTHRLHLLPTEDLHLTESWSEFNKAAVGDSPIKSTVAVVNGLWMSGFAIVILTGRSDEVMEDTCKWLNENGIKYDALIMRRKEDNRKDTIIKEEVLRAIGLENIVCAFDDSPNVVKHFRSLGITTYQVTEYDKPHSHIQSHGVEAIKITKRARFVGSKDSLVNSSFTRGITYDVVSYHDKSFIVHDDSGCAWSFDHSDGDFVNAE</sequence>
<accession>A0A6B9XAD1</accession>
<keyword evidence="3" id="KW-1185">Reference proteome</keyword>
<reference evidence="3" key="2">
    <citation type="journal article" date="2020" name="Viruses">
        <title>Exploring the Remarkable Diversity of Culturable Escherichia coli Phages in the Danish Wastewater Environment.</title>
        <authorList>
            <person name="Olsen N.S."/>
            <person name="Forero-Junco L."/>
            <person name="Kot W."/>
            <person name="Hansen L.H."/>
        </authorList>
    </citation>
    <scope>NUCLEOTIDE SEQUENCE [LARGE SCALE GENOMIC DNA]</scope>
</reference>
<evidence type="ECO:0000313" key="3">
    <source>
        <dbReference type="Proteomes" id="UP000463989"/>
    </source>
</evidence>
<dbReference type="Gene3D" id="3.40.50.1000">
    <property type="entry name" value="HAD superfamily/HAD-like"/>
    <property type="match status" value="1"/>
</dbReference>
<dbReference type="Pfam" id="PF25109">
    <property type="entry name" value="HAD_PNKP"/>
    <property type="match status" value="1"/>
</dbReference>
<feature type="domain" description="Polynucleotide kinase PNKP phosphatase" evidence="1">
    <location>
        <begin position="21"/>
        <end position="162"/>
    </location>
</feature>
<organism evidence="2 3">
    <name type="scientific">Escherichia phage herni</name>
    <dbReference type="NCBI Taxonomy" id="2696404"/>
    <lineage>
        <taxon>Viruses</taxon>
        <taxon>Duplodnaviria</taxon>
        <taxon>Heunggongvirae</taxon>
        <taxon>Uroviricota</taxon>
        <taxon>Caudoviricetes</taxon>
        <taxon>Drexlerviridae</taxon>
        <taxon>Tempevirinae</taxon>
        <taxon>Hanrivervirus</taxon>
        <taxon>Hanrivervirus herni</taxon>
    </lineage>
</organism>
<keyword evidence="2" id="KW-0808">Transferase</keyword>
<dbReference type="InterPro" id="IPR023214">
    <property type="entry name" value="HAD_sf"/>
</dbReference>
<evidence type="ECO:0000313" key="2">
    <source>
        <dbReference type="EMBL" id="QHR74772.1"/>
    </source>
</evidence>
<dbReference type="SUPFAM" id="SSF56784">
    <property type="entry name" value="HAD-like"/>
    <property type="match status" value="1"/>
</dbReference>
<keyword evidence="2" id="KW-0418">Kinase</keyword>
<dbReference type="InterPro" id="IPR036412">
    <property type="entry name" value="HAD-like_sf"/>
</dbReference>
<evidence type="ECO:0000259" key="1">
    <source>
        <dbReference type="Pfam" id="PF25109"/>
    </source>
</evidence>